<dbReference type="EMBL" id="JMIY01000002">
    <property type="protein sequence ID" value="KCZ72715.1"/>
    <property type="molecule type" value="Genomic_DNA"/>
</dbReference>
<evidence type="ECO:0000256" key="9">
    <source>
        <dbReference type="ARBA" id="ARBA00022840"/>
    </source>
</evidence>
<dbReference type="PANTHER" id="PTHR11587:SF2">
    <property type="entry name" value="ARGININOSUCCINATE SYNTHASE"/>
    <property type="match status" value="1"/>
</dbReference>
<keyword evidence="14" id="KW-1185">Reference proteome</keyword>
<feature type="binding site" evidence="10">
    <location>
        <position position="180"/>
    </location>
    <ligand>
        <name>L-citrulline</name>
        <dbReference type="ChEBI" id="CHEBI:57743"/>
    </ligand>
</feature>
<dbReference type="Pfam" id="PF00764">
    <property type="entry name" value="Arginosuc_synth"/>
    <property type="match status" value="1"/>
</dbReference>
<evidence type="ECO:0000313" key="13">
    <source>
        <dbReference type="EMBL" id="KCZ72715.1"/>
    </source>
</evidence>
<evidence type="ECO:0000256" key="3">
    <source>
        <dbReference type="ARBA" id="ARBA00012286"/>
    </source>
</evidence>
<dbReference type="InterPro" id="IPR014729">
    <property type="entry name" value="Rossmann-like_a/b/a_fold"/>
</dbReference>
<comment type="pathway">
    <text evidence="1 10">Amino-acid biosynthesis; L-arginine biosynthesis; L-arginine from L-ornithine and carbamoyl phosphate: step 2/3.</text>
</comment>
<dbReference type="InterPro" id="IPR018223">
    <property type="entry name" value="Arginosuc_synth_CS"/>
</dbReference>
<keyword evidence="8 10" id="KW-0547">Nucleotide-binding</keyword>
<dbReference type="CDD" id="cd01999">
    <property type="entry name" value="ASS"/>
    <property type="match status" value="1"/>
</dbReference>
<protein>
    <recommendedName>
        <fullName evidence="3 10">Argininosuccinate synthase</fullName>
        <ecNumber evidence="3 10">6.3.4.5</ecNumber>
    </recommendedName>
    <alternativeName>
        <fullName evidence="10">Citrulline--aspartate ligase</fullName>
    </alternativeName>
</protein>
<dbReference type="Pfam" id="PF20979">
    <property type="entry name" value="Arginosuc_syn_C"/>
    <property type="match status" value="1"/>
</dbReference>
<dbReference type="NCBIfam" id="NF010392">
    <property type="entry name" value="PRK13820.1"/>
    <property type="match status" value="1"/>
</dbReference>
<dbReference type="PROSITE" id="PS00564">
    <property type="entry name" value="ARGININOSUCCIN_SYN_1"/>
    <property type="match status" value="1"/>
</dbReference>
<dbReference type="Gene3D" id="3.90.1260.10">
    <property type="entry name" value="Argininosuccinate synthetase, chain A, domain 2"/>
    <property type="match status" value="1"/>
</dbReference>
<evidence type="ECO:0000256" key="10">
    <source>
        <dbReference type="HAMAP-Rule" id="MF_00005"/>
    </source>
</evidence>
<feature type="binding site" evidence="10">
    <location>
        <position position="267"/>
    </location>
    <ligand>
        <name>L-citrulline</name>
        <dbReference type="ChEBI" id="CHEBI:57743"/>
    </ligand>
</feature>
<dbReference type="GO" id="GO:0000050">
    <property type="term" value="P:urea cycle"/>
    <property type="evidence" value="ECO:0007669"/>
    <property type="project" value="TreeGrafter"/>
</dbReference>
<comment type="subunit">
    <text evidence="2 10">Homotetramer.</text>
</comment>
<evidence type="ECO:0000259" key="11">
    <source>
        <dbReference type="Pfam" id="PF00764"/>
    </source>
</evidence>
<name>A0A062VBN0_9EURY</name>
<reference evidence="13 14" key="1">
    <citation type="journal article" date="2013" name="Nature">
        <title>Anaerobic oxidation of methane coupled to nitrate reduction in a novel archaeal lineage.</title>
        <authorList>
            <person name="Haroon M.F."/>
            <person name="Hu S."/>
            <person name="Shi Y."/>
            <person name="Imelfort M."/>
            <person name="Keller J."/>
            <person name="Hugenholtz P."/>
            <person name="Yuan Z."/>
            <person name="Tyson G.W."/>
        </authorList>
    </citation>
    <scope>NUCLEOTIDE SEQUENCE [LARGE SCALE GENOMIC DNA]</scope>
    <source>
        <strain evidence="13 14">ANME-2d</strain>
    </source>
</reference>
<feature type="binding site" evidence="10">
    <location>
        <position position="125"/>
    </location>
    <ligand>
        <name>L-citrulline</name>
        <dbReference type="ChEBI" id="CHEBI:57743"/>
    </ligand>
</feature>
<dbReference type="Gene3D" id="3.40.50.620">
    <property type="entry name" value="HUPs"/>
    <property type="match status" value="1"/>
</dbReference>
<evidence type="ECO:0000256" key="2">
    <source>
        <dbReference type="ARBA" id="ARBA00011881"/>
    </source>
</evidence>
<comment type="similarity">
    <text evidence="10">Belongs to the argininosuccinate synthase family. Type 1 subfamily.</text>
</comment>
<dbReference type="PROSITE" id="PS00565">
    <property type="entry name" value="ARGININOSUCCIN_SYN_2"/>
    <property type="match status" value="1"/>
</dbReference>
<dbReference type="GO" id="GO:0005737">
    <property type="term" value="C:cytoplasm"/>
    <property type="evidence" value="ECO:0007669"/>
    <property type="project" value="UniProtKB-SubCell"/>
</dbReference>
<feature type="binding site" evidence="10">
    <location>
        <position position="117"/>
    </location>
    <ligand>
        <name>L-aspartate</name>
        <dbReference type="ChEBI" id="CHEBI:29991"/>
    </ligand>
</feature>
<dbReference type="AlphaFoldDB" id="A0A062VBN0"/>
<keyword evidence="5 10" id="KW-0055">Arginine biosynthesis</keyword>
<dbReference type="NCBIfam" id="NF001770">
    <property type="entry name" value="PRK00509.1"/>
    <property type="match status" value="1"/>
</dbReference>
<keyword evidence="7 10" id="KW-0028">Amino-acid biosynthesis</keyword>
<dbReference type="InterPro" id="IPR001518">
    <property type="entry name" value="Arginosuc_synth"/>
</dbReference>
<dbReference type="SUPFAM" id="SSF69864">
    <property type="entry name" value="Argininosuccinate synthetase, C-terminal domain"/>
    <property type="match status" value="1"/>
</dbReference>
<comment type="subcellular location">
    <subcellularLocation>
        <location evidence="10">Cytoplasm</location>
    </subcellularLocation>
</comment>
<accession>A0A062VBN0</accession>
<sequence length="390" mass="43574">MKKVVLSYSGGLDTSICIPLLKEHYCCDYAITVTVDVGQPEKDIQQAEKKASMISNKHYTIDAKEEFVKDYIIPLIKANGSYEGYVLGTSIARPLIAKKVVEVAQKENAHALCHGCTGKGNDQLRFEAVFRGTALEVIAPMRDMNLTREWEIEYAKKNGIPVSVTKSKPWSIDENIWSRSIEGGHLEEPGFIPPEDIFEWTAPPEKGPDAETIDIGFEEGVPVSLNGESIGGVSLIQRLNKIGGAHGVGRTDMIEDRVLGLKARENYEHPAATILLTAHKDLERLVLTRDELRFKSFVDETWSELAYKGLVDEPLYSDLNAFIDKTQERVTGNVKVKLYKGSAKVVARESPFALYSSDLSSFDSRTIDQKDAEGYCKYHGFQARMFKRIC</sequence>
<feature type="binding site" evidence="10">
    <location>
        <position position="85"/>
    </location>
    <ligand>
        <name>L-citrulline</name>
        <dbReference type="ChEBI" id="CHEBI:57743"/>
    </ligand>
</feature>
<comment type="catalytic activity">
    <reaction evidence="10">
        <text>L-citrulline + L-aspartate + ATP = 2-(N(omega)-L-arginino)succinate + AMP + diphosphate + H(+)</text>
        <dbReference type="Rhea" id="RHEA:10932"/>
        <dbReference type="ChEBI" id="CHEBI:15378"/>
        <dbReference type="ChEBI" id="CHEBI:29991"/>
        <dbReference type="ChEBI" id="CHEBI:30616"/>
        <dbReference type="ChEBI" id="CHEBI:33019"/>
        <dbReference type="ChEBI" id="CHEBI:57472"/>
        <dbReference type="ChEBI" id="CHEBI:57743"/>
        <dbReference type="ChEBI" id="CHEBI:456215"/>
        <dbReference type="EC" id="6.3.4.5"/>
    </reaction>
</comment>
<organism evidence="13 14">
    <name type="scientific">Candidatus Methanoperedens nitratireducens</name>
    <dbReference type="NCBI Taxonomy" id="1392998"/>
    <lineage>
        <taxon>Archaea</taxon>
        <taxon>Methanobacteriati</taxon>
        <taxon>Methanobacteriota</taxon>
        <taxon>Stenosarchaea group</taxon>
        <taxon>Methanomicrobia</taxon>
        <taxon>Methanosarcinales</taxon>
        <taxon>ANME-2 cluster</taxon>
        <taxon>Candidatus Methanoperedentaceae</taxon>
        <taxon>Candidatus Methanoperedens</taxon>
    </lineage>
</organism>
<dbReference type="NCBIfam" id="TIGR00032">
    <property type="entry name" value="argG"/>
    <property type="match status" value="1"/>
</dbReference>
<evidence type="ECO:0000256" key="6">
    <source>
        <dbReference type="ARBA" id="ARBA00022598"/>
    </source>
</evidence>
<feature type="domain" description="Arginosuccinate synthase-like N-terminal" evidence="11">
    <location>
        <begin position="3"/>
        <end position="161"/>
    </location>
</feature>
<keyword evidence="4 10" id="KW-0963">Cytoplasm</keyword>
<dbReference type="EC" id="6.3.4.5" evidence="3 10"/>
<evidence type="ECO:0000256" key="4">
    <source>
        <dbReference type="ARBA" id="ARBA00022490"/>
    </source>
</evidence>
<feature type="binding site" evidence="10">
    <location>
        <position position="122"/>
    </location>
    <ligand>
        <name>L-aspartate</name>
        <dbReference type="ChEBI" id="CHEBI:29991"/>
    </ligand>
</feature>
<dbReference type="GO" id="GO:0005524">
    <property type="term" value="F:ATP binding"/>
    <property type="evidence" value="ECO:0007669"/>
    <property type="project" value="UniProtKB-UniRule"/>
</dbReference>
<dbReference type="PANTHER" id="PTHR11587">
    <property type="entry name" value="ARGININOSUCCINATE SYNTHASE"/>
    <property type="match status" value="1"/>
</dbReference>
<feature type="binding site" evidence="10">
    <location>
        <position position="121"/>
    </location>
    <ligand>
        <name>L-aspartate</name>
        <dbReference type="ChEBI" id="CHEBI:29991"/>
    </ligand>
</feature>
<dbReference type="InterPro" id="IPR048268">
    <property type="entry name" value="Arginosuc_syn_C"/>
</dbReference>
<dbReference type="FunFam" id="3.90.1260.10:FF:000007">
    <property type="entry name" value="Argininosuccinate synthase"/>
    <property type="match status" value="1"/>
</dbReference>
<evidence type="ECO:0000256" key="5">
    <source>
        <dbReference type="ARBA" id="ARBA00022571"/>
    </source>
</evidence>
<dbReference type="GO" id="GO:0004055">
    <property type="term" value="F:argininosuccinate synthase activity"/>
    <property type="evidence" value="ECO:0007669"/>
    <property type="project" value="UniProtKB-UniRule"/>
</dbReference>
<comment type="caution">
    <text evidence="10">Lacks conserved residue(s) required for the propagation of feature annotation.</text>
</comment>
<feature type="domain" description="Arginosuccinate synthase C-terminal" evidence="12">
    <location>
        <begin position="170"/>
        <end position="385"/>
    </location>
</feature>
<evidence type="ECO:0000259" key="12">
    <source>
        <dbReference type="Pfam" id="PF20979"/>
    </source>
</evidence>
<feature type="binding site" evidence="10">
    <location>
        <begin position="7"/>
        <end position="15"/>
    </location>
    <ligand>
        <name>ATP</name>
        <dbReference type="ChEBI" id="CHEBI:30616"/>
    </ligand>
</feature>
<feature type="binding site" evidence="10">
    <location>
        <position position="255"/>
    </location>
    <ligand>
        <name>L-citrulline</name>
        <dbReference type="ChEBI" id="CHEBI:57743"/>
    </ligand>
</feature>
<dbReference type="GO" id="GO:0006526">
    <property type="term" value="P:L-arginine biosynthetic process"/>
    <property type="evidence" value="ECO:0007669"/>
    <property type="project" value="UniProtKB-UniRule"/>
</dbReference>
<feature type="binding site" evidence="10">
    <location>
        <position position="115"/>
    </location>
    <ligand>
        <name>ATP</name>
        <dbReference type="ChEBI" id="CHEBI:30616"/>
    </ligand>
</feature>
<feature type="binding site" evidence="10">
    <location>
        <position position="90"/>
    </location>
    <ligand>
        <name>L-citrulline</name>
        <dbReference type="ChEBI" id="CHEBI:57743"/>
    </ligand>
</feature>
<dbReference type="InterPro" id="IPR048267">
    <property type="entry name" value="Arginosuc_syn_N"/>
</dbReference>
<dbReference type="GO" id="GO:0000053">
    <property type="term" value="P:argininosuccinate metabolic process"/>
    <property type="evidence" value="ECO:0007669"/>
    <property type="project" value="TreeGrafter"/>
</dbReference>
<evidence type="ECO:0000256" key="1">
    <source>
        <dbReference type="ARBA" id="ARBA00004967"/>
    </source>
</evidence>
<evidence type="ECO:0000256" key="7">
    <source>
        <dbReference type="ARBA" id="ARBA00022605"/>
    </source>
</evidence>
<feature type="binding site" evidence="10">
    <location>
        <position position="171"/>
    </location>
    <ligand>
        <name>L-citrulline</name>
        <dbReference type="ChEBI" id="CHEBI:57743"/>
    </ligand>
</feature>
<keyword evidence="6 10" id="KW-0436">Ligase</keyword>
<comment type="caution">
    <text evidence="13">The sequence shown here is derived from an EMBL/GenBank/DDBJ whole genome shotgun (WGS) entry which is preliminary data.</text>
</comment>
<dbReference type="HAMAP" id="MF_00005">
    <property type="entry name" value="Arg_succ_synth_type1"/>
    <property type="match status" value="1"/>
</dbReference>
<dbReference type="PATRIC" id="fig|1392998.3.peg.1314"/>
<dbReference type="UniPathway" id="UPA00068">
    <property type="reaction ID" value="UER00113"/>
</dbReference>
<evidence type="ECO:0000313" key="14">
    <source>
        <dbReference type="Proteomes" id="UP000027153"/>
    </source>
</evidence>
<dbReference type="FunFam" id="3.40.50.620:FF:000019">
    <property type="entry name" value="Argininosuccinate synthase"/>
    <property type="match status" value="1"/>
</dbReference>
<dbReference type="InterPro" id="IPR024074">
    <property type="entry name" value="AS_cat/multimer_dom_body"/>
</dbReference>
<dbReference type="SUPFAM" id="SSF52402">
    <property type="entry name" value="Adenine nucleotide alpha hydrolases-like"/>
    <property type="match status" value="1"/>
</dbReference>
<dbReference type="InterPro" id="IPR023434">
    <property type="entry name" value="Arginosuc_synth_type_1_subfam"/>
</dbReference>
<evidence type="ECO:0000256" key="8">
    <source>
        <dbReference type="ARBA" id="ARBA00022741"/>
    </source>
</evidence>
<dbReference type="Proteomes" id="UP000027153">
    <property type="component" value="Unassembled WGS sequence"/>
</dbReference>
<proteinExistence type="inferred from homology"/>
<feature type="binding site" evidence="10">
    <location>
        <position position="121"/>
    </location>
    <ligand>
        <name>L-citrulline</name>
        <dbReference type="ChEBI" id="CHEBI:57743"/>
    </ligand>
</feature>
<gene>
    <name evidence="10" type="primary">argG</name>
    <name evidence="13" type="ORF">ANME2D_01147</name>
</gene>
<keyword evidence="9 10" id="KW-0067">ATP-binding</keyword>